<dbReference type="Gene3D" id="1.20.1510.10">
    <property type="entry name" value="Cation efflux protein transmembrane domain"/>
    <property type="match status" value="1"/>
</dbReference>
<feature type="transmembrane region" description="Helical" evidence="6">
    <location>
        <begin position="201"/>
        <end position="219"/>
    </location>
</feature>
<evidence type="ECO:0000256" key="6">
    <source>
        <dbReference type="SAM" id="Phobius"/>
    </source>
</evidence>
<evidence type="ECO:0000256" key="3">
    <source>
        <dbReference type="ARBA" id="ARBA00022692"/>
    </source>
</evidence>
<dbReference type="AlphaFoldDB" id="A0A654LXZ3"/>
<name>A0A654LXZ3_9ARCH</name>
<keyword evidence="9" id="KW-1185">Reference proteome</keyword>
<sequence length="313" mass="34280">MVGGGSKRAVYAALFGNLGIAISKLIAALLTGSTSMWAETYHSFSDTFNQVLLLIGIRTSKKQVSEKHPFGHGKEQFFWSFVVATLIFGISGVMSLEQGFSSLFGGVPHQLENLSITYVILAISFVFEANALRIAFGIFKKGIEERGEKLNFSTVIIEFKESKDTSVLTVMVEDSAAILGIIIAGTAVYLSDITGNTAYDAIGSLLIGVVLMIFAFFLARENKDLLIGEAMSRRDYTAIYKVVSKIPQVNKIISVRTMHFAPEDVLIALEVSLVDDLNTDAIELVIDDIENKVKQVIPYAISSKIYVEVERAK</sequence>
<feature type="transmembrane region" description="Helical" evidence="6">
    <location>
        <begin position="77"/>
        <end position="96"/>
    </location>
</feature>
<dbReference type="InterPro" id="IPR058533">
    <property type="entry name" value="Cation_efflux_TM"/>
</dbReference>
<evidence type="ECO:0000256" key="2">
    <source>
        <dbReference type="ARBA" id="ARBA00022448"/>
    </source>
</evidence>
<dbReference type="InterPro" id="IPR036837">
    <property type="entry name" value="Cation_efflux_CTD_sf"/>
</dbReference>
<evidence type="ECO:0000313" key="8">
    <source>
        <dbReference type="EMBL" id="ALI36374.1"/>
    </source>
</evidence>
<dbReference type="InterPro" id="IPR027469">
    <property type="entry name" value="Cation_efflux_TMD_sf"/>
</dbReference>
<dbReference type="GO" id="GO:0006829">
    <property type="term" value="P:zinc ion transport"/>
    <property type="evidence" value="ECO:0007669"/>
    <property type="project" value="InterPro"/>
</dbReference>
<proteinExistence type="predicted"/>
<keyword evidence="2" id="KW-0813">Transport</keyword>
<accession>A0A654LXZ3</accession>
<feature type="transmembrane region" description="Helical" evidence="6">
    <location>
        <begin position="167"/>
        <end position="189"/>
    </location>
</feature>
<dbReference type="GO" id="GO:0016020">
    <property type="term" value="C:membrane"/>
    <property type="evidence" value="ECO:0007669"/>
    <property type="project" value="UniProtKB-SubCell"/>
</dbReference>
<dbReference type="OrthoDB" id="290964at2157"/>
<reference evidence="9" key="1">
    <citation type="submission" date="2015-10" db="EMBL/GenBank/DDBJ databases">
        <title>Niche specialization of a soil ammonia-oxidizing archaeon, Candidatus Nitrosocosmicus oleophilus.</title>
        <authorList>
            <person name="Jung M.-Y."/>
            <person name="Rhee S.-K."/>
        </authorList>
    </citation>
    <scope>NUCLEOTIDE SEQUENCE [LARGE SCALE GENOMIC DNA]</scope>
    <source>
        <strain evidence="9">MY3</strain>
    </source>
</reference>
<gene>
    <name evidence="8" type="ORF">NMY3_02174</name>
</gene>
<dbReference type="RefSeq" id="WP_196815647.1">
    <property type="nucleotide sequence ID" value="NZ_CP012850.1"/>
</dbReference>
<dbReference type="GeneID" id="60422129"/>
<dbReference type="GO" id="GO:0008324">
    <property type="term" value="F:monoatomic cation transmembrane transporter activity"/>
    <property type="evidence" value="ECO:0007669"/>
    <property type="project" value="InterPro"/>
</dbReference>
<evidence type="ECO:0000313" key="9">
    <source>
        <dbReference type="Proteomes" id="UP000058925"/>
    </source>
</evidence>
<dbReference type="PANTHER" id="PTHR13414">
    <property type="entry name" value="HUEL-CATION TRANSPORTER"/>
    <property type="match status" value="1"/>
</dbReference>
<keyword evidence="4 6" id="KW-1133">Transmembrane helix</keyword>
<evidence type="ECO:0000256" key="4">
    <source>
        <dbReference type="ARBA" id="ARBA00022989"/>
    </source>
</evidence>
<dbReference type="InterPro" id="IPR002524">
    <property type="entry name" value="Cation_efflux"/>
</dbReference>
<keyword evidence="5 6" id="KW-0472">Membrane</keyword>
<protein>
    <submittedName>
        <fullName evidence="8">Ferrous iron efflux protein F</fullName>
    </submittedName>
</protein>
<dbReference type="EMBL" id="CP012850">
    <property type="protein sequence ID" value="ALI36374.1"/>
    <property type="molecule type" value="Genomic_DNA"/>
</dbReference>
<dbReference type="KEGG" id="taa:NMY3_02174"/>
<feature type="transmembrane region" description="Helical" evidence="6">
    <location>
        <begin position="9"/>
        <end position="29"/>
    </location>
</feature>
<dbReference type="SUPFAM" id="SSF161111">
    <property type="entry name" value="Cation efflux protein transmembrane domain-like"/>
    <property type="match status" value="1"/>
</dbReference>
<keyword evidence="3 6" id="KW-0812">Transmembrane</keyword>
<organism evidence="8 9">
    <name type="scientific">Candidatus Nitrosocosmicus oleophilus</name>
    <dbReference type="NCBI Taxonomy" id="1353260"/>
    <lineage>
        <taxon>Archaea</taxon>
        <taxon>Nitrososphaerota</taxon>
        <taxon>Nitrososphaeria</taxon>
        <taxon>Nitrososphaerales</taxon>
        <taxon>Nitrososphaeraceae</taxon>
        <taxon>Candidatus Nitrosocosmicus</taxon>
    </lineage>
</organism>
<comment type="subcellular location">
    <subcellularLocation>
        <location evidence="1">Membrane</location>
        <topology evidence="1">Multi-pass membrane protein</topology>
    </subcellularLocation>
</comment>
<evidence type="ECO:0000256" key="1">
    <source>
        <dbReference type="ARBA" id="ARBA00004141"/>
    </source>
</evidence>
<dbReference type="Pfam" id="PF01545">
    <property type="entry name" value="Cation_efflux"/>
    <property type="match status" value="1"/>
</dbReference>
<feature type="transmembrane region" description="Helical" evidence="6">
    <location>
        <begin position="116"/>
        <end position="139"/>
    </location>
</feature>
<dbReference type="PANTHER" id="PTHR13414:SF9">
    <property type="entry name" value="PROTON-COUPLED ZINC ANTIPORTER SLC30A9, MITOCHONDRIAL"/>
    <property type="match status" value="1"/>
</dbReference>
<feature type="domain" description="Cation efflux protein transmembrane" evidence="7">
    <location>
        <begin position="11"/>
        <end position="226"/>
    </location>
</feature>
<dbReference type="NCBIfam" id="TIGR01297">
    <property type="entry name" value="CDF"/>
    <property type="match status" value="1"/>
</dbReference>
<dbReference type="Proteomes" id="UP000058925">
    <property type="component" value="Chromosome"/>
</dbReference>
<evidence type="ECO:0000259" key="7">
    <source>
        <dbReference type="Pfam" id="PF01545"/>
    </source>
</evidence>
<evidence type="ECO:0000256" key="5">
    <source>
        <dbReference type="ARBA" id="ARBA00023136"/>
    </source>
</evidence>
<dbReference type="InterPro" id="IPR040177">
    <property type="entry name" value="SLC30A9"/>
</dbReference>
<dbReference type="SUPFAM" id="SSF160240">
    <property type="entry name" value="Cation efflux protein cytoplasmic domain-like"/>
    <property type="match status" value="1"/>
</dbReference>